<dbReference type="InterPro" id="IPR032710">
    <property type="entry name" value="NTF2-like_dom_sf"/>
</dbReference>
<dbReference type="Proteomes" id="UP001321580">
    <property type="component" value="Unassembled WGS sequence"/>
</dbReference>
<dbReference type="Gene3D" id="3.10.450.50">
    <property type="match status" value="1"/>
</dbReference>
<sequence>MRKEIAMHPEGWWQDTQDIPSIVRAVYECISGPAGAPRDWDRFRFLQHAQARSLRTVVEEDGSTRAMVFDVESYIANVEPFFAQNAFFEVETEQRVQRFGQVAHVWSRYDARPAPDSPVLLKRGANSIQLCHEHGRWWIFSTVWDNEREGVIFDLW</sequence>
<protein>
    <submittedName>
        <fullName evidence="1">Uncharacterized protein</fullName>
    </submittedName>
</protein>
<comment type="caution">
    <text evidence="1">The sequence shown here is derived from an EMBL/GenBank/DDBJ whole genome shotgun (WGS) entry which is preliminary data.</text>
</comment>
<keyword evidence="2" id="KW-1185">Reference proteome</keyword>
<dbReference type="RefSeq" id="WP_283213347.1">
    <property type="nucleotide sequence ID" value="NZ_JASGBI010000001.1"/>
</dbReference>
<evidence type="ECO:0000313" key="2">
    <source>
        <dbReference type="Proteomes" id="UP001321580"/>
    </source>
</evidence>
<accession>A0ABT6XIJ7</accession>
<dbReference type="SUPFAM" id="SSF54427">
    <property type="entry name" value="NTF2-like"/>
    <property type="match status" value="1"/>
</dbReference>
<name>A0ABT6XIJ7_9GAMM</name>
<reference evidence="1 2" key="1">
    <citation type="submission" date="2023-05" db="EMBL/GenBank/DDBJ databases">
        <title>Lysobacter sp. strain LF1 Genome sequencing and assembly.</title>
        <authorList>
            <person name="Jung Y."/>
        </authorList>
    </citation>
    <scope>NUCLEOTIDE SEQUENCE [LARGE SCALE GENOMIC DNA]</scope>
    <source>
        <strain evidence="1 2">LF1</strain>
    </source>
</reference>
<dbReference type="EMBL" id="JASGBI010000001">
    <property type="protein sequence ID" value="MDI9239985.1"/>
    <property type="molecule type" value="Genomic_DNA"/>
</dbReference>
<evidence type="ECO:0000313" key="1">
    <source>
        <dbReference type="EMBL" id="MDI9239985.1"/>
    </source>
</evidence>
<proteinExistence type="predicted"/>
<gene>
    <name evidence="1" type="ORF">QLQ15_13815</name>
</gene>
<organism evidence="1 2">
    <name type="scientific">Lysobacter stagni</name>
    <dbReference type="NCBI Taxonomy" id="3045172"/>
    <lineage>
        <taxon>Bacteria</taxon>
        <taxon>Pseudomonadati</taxon>
        <taxon>Pseudomonadota</taxon>
        <taxon>Gammaproteobacteria</taxon>
        <taxon>Lysobacterales</taxon>
        <taxon>Lysobacteraceae</taxon>
        <taxon>Lysobacter</taxon>
    </lineage>
</organism>